<sequence length="18" mass="2413">LPRAVYLRWLCWMEWYIN</sequence>
<accession>A0A391NX10</accession>
<evidence type="ECO:0000313" key="1">
    <source>
        <dbReference type="EMBL" id="GCA65535.1"/>
    </source>
</evidence>
<reference evidence="1 2" key="1">
    <citation type="journal article" date="2018" name="PLoS ONE">
        <title>The draft genome of Kipferlia bialata reveals reductive genome evolution in fornicate parasites.</title>
        <authorList>
            <person name="Tanifuji G."/>
            <person name="Takabayashi S."/>
            <person name="Kume K."/>
            <person name="Takagi M."/>
            <person name="Nakayama T."/>
            <person name="Kamikawa R."/>
            <person name="Inagaki Y."/>
            <person name="Hashimoto T."/>
        </authorList>
    </citation>
    <scope>NUCLEOTIDE SEQUENCE [LARGE SCALE GENOMIC DNA]</scope>
    <source>
        <strain evidence="1">NY0173</strain>
    </source>
</reference>
<gene>
    <name evidence="1" type="ORF">KIPB_017327</name>
</gene>
<keyword evidence="2" id="KW-1185">Reference proteome</keyword>
<evidence type="ECO:0000313" key="2">
    <source>
        <dbReference type="Proteomes" id="UP000265618"/>
    </source>
</evidence>
<dbReference type="AlphaFoldDB" id="A0A391NX10"/>
<organism evidence="1 2">
    <name type="scientific">Kipferlia bialata</name>
    <dbReference type="NCBI Taxonomy" id="797122"/>
    <lineage>
        <taxon>Eukaryota</taxon>
        <taxon>Metamonada</taxon>
        <taxon>Carpediemonas-like organisms</taxon>
        <taxon>Kipferlia</taxon>
    </lineage>
</organism>
<comment type="caution">
    <text evidence="1">The sequence shown here is derived from an EMBL/GenBank/DDBJ whole genome shotgun (WGS) entry which is preliminary data.</text>
</comment>
<dbReference type="EMBL" id="BDIP01011462">
    <property type="protein sequence ID" value="GCA65535.1"/>
    <property type="molecule type" value="Genomic_DNA"/>
</dbReference>
<proteinExistence type="predicted"/>
<protein>
    <submittedName>
        <fullName evidence="1">Uncharacterized protein</fullName>
    </submittedName>
</protein>
<name>A0A391NX10_9EUKA</name>
<feature type="non-terminal residue" evidence="1">
    <location>
        <position position="1"/>
    </location>
</feature>
<dbReference type="Proteomes" id="UP000265618">
    <property type="component" value="Unassembled WGS sequence"/>
</dbReference>